<dbReference type="InterPro" id="IPR036236">
    <property type="entry name" value="Znf_C2H2_sf"/>
</dbReference>
<evidence type="ECO:0000313" key="4">
    <source>
        <dbReference type="Proteomes" id="UP000515153"/>
    </source>
</evidence>
<feature type="domain" description="C2H2-type" evidence="3">
    <location>
        <begin position="132"/>
        <end position="160"/>
    </location>
</feature>
<keyword evidence="1" id="KW-0863">Zinc-finger</keyword>
<protein>
    <recommendedName>
        <fullName evidence="3">C2H2-type domain-containing protein</fullName>
    </recommendedName>
</protein>
<gene>
    <name evidence="5" type="ORF">PgNI_01094</name>
</gene>
<dbReference type="GeneID" id="41956084"/>
<dbReference type="SMART" id="SM00355">
    <property type="entry name" value="ZnF_C2H2"/>
    <property type="match status" value="2"/>
</dbReference>
<dbReference type="KEGG" id="pgri:PgNI_01094"/>
<proteinExistence type="predicted"/>
<name>A0A6P8BK61_PYRGI</name>
<dbReference type="SUPFAM" id="SSF57667">
    <property type="entry name" value="beta-beta-alpha zinc fingers"/>
    <property type="match status" value="1"/>
</dbReference>
<reference evidence="5" key="1">
    <citation type="journal article" date="2019" name="Mol. Biol. Evol.">
        <title>Blast fungal genomes show frequent chromosomal changes, gene gains and losses, and effector gene turnover.</title>
        <authorList>
            <person name="Gomez Luciano L.B."/>
            <person name="Jason Tsai I."/>
            <person name="Chuma I."/>
            <person name="Tosa Y."/>
            <person name="Chen Y.H."/>
            <person name="Li J.Y."/>
            <person name="Li M.Y."/>
            <person name="Jade Lu M.Y."/>
            <person name="Nakayashiki H."/>
            <person name="Li W.H."/>
        </authorList>
    </citation>
    <scope>NUCLEOTIDE SEQUENCE</scope>
    <source>
        <strain evidence="5">NI907</strain>
    </source>
</reference>
<dbReference type="Gene3D" id="3.30.160.60">
    <property type="entry name" value="Classic Zinc Finger"/>
    <property type="match status" value="2"/>
</dbReference>
<dbReference type="GO" id="GO:0008270">
    <property type="term" value="F:zinc ion binding"/>
    <property type="evidence" value="ECO:0007669"/>
    <property type="project" value="UniProtKB-KW"/>
</dbReference>
<reference evidence="5" key="3">
    <citation type="submission" date="2025-08" db="UniProtKB">
        <authorList>
            <consortium name="RefSeq"/>
        </authorList>
    </citation>
    <scope>IDENTIFICATION</scope>
    <source>
        <strain evidence="5">NI907</strain>
    </source>
</reference>
<evidence type="ECO:0000259" key="3">
    <source>
        <dbReference type="PROSITE" id="PS50157"/>
    </source>
</evidence>
<accession>A0A6P8BK61</accession>
<dbReference type="PROSITE" id="PS50157">
    <property type="entry name" value="ZINC_FINGER_C2H2_2"/>
    <property type="match status" value="2"/>
</dbReference>
<keyword evidence="1" id="KW-0862">Zinc</keyword>
<evidence type="ECO:0000256" key="1">
    <source>
        <dbReference type="PROSITE-ProRule" id="PRU00042"/>
    </source>
</evidence>
<keyword evidence="4" id="KW-1185">Reference proteome</keyword>
<dbReference type="AlphaFoldDB" id="A0A6P8BK61"/>
<evidence type="ECO:0000313" key="5">
    <source>
        <dbReference type="RefSeq" id="XP_030987496.1"/>
    </source>
</evidence>
<feature type="region of interest" description="Disordered" evidence="2">
    <location>
        <begin position="1"/>
        <end position="20"/>
    </location>
</feature>
<dbReference type="RefSeq" id="XP_030987496.1">
    <property type="nucleotide sequence ID" value="XM_031121170.1"/>
</dbReference>
<reference evidence="5" key="2">
    <citation type="submission" date="2019-10" db="EMBL/GenBank/DDBJ databases">
        <authorList>
            <consortium name="NCBI Genome Project"/>
        </authorList>
    </citation>
    <scope>NUCLEOTIDE SEQUENCE</scope>
    <source>
        <strain evidence="5">NI907</strain>
    </source>
</reference>
<evidence type="ECO:0000256" key="2">
    <source>
        <dbReference type="SAM" id="MobiDB-lite"/>
    </source>
</evidence>
<dbReference type="PROSITE" id="PS00028">
    <property type="entry name" value="ZINC_FINGER_C2H2_1"/>
    <property type="match status" value="2"/>
</dbReference>
<dbReference type="Proteomes" id="UP000515153">
    <property type="component" value="Unplaced"/>
</dbReference>
<keyword evidence="1" id="KW-0479">Metal-binding</keyword>
<organism evidence="4 5">
    <name type="scientific">Pyricularia grisea</name>
    <name type="common">Crabgrass-specific blast fungus</name>
    <name type="synonym">Magnaporthe grisea</name>
    <dbReference type="NCBI Taxonomy" id="148305"/>
    <lineage>
        <taxon>Eukaryota</taxon>
        <taxon>Fungi</taxon>
        <taxon>Dikarya</taxon>
        <taxon>Ascomycota</taxon>
        <taxon>Pezizomycotina</taxon>
        <taxon>Sordariomycetes</taxon>
        <taxon>Sordariomycetidae</taxon>
        <taxon>Magnaporthales</taxon>
        <taxon>Pyriculariaceae</taxon>
        <taxon>Pyricularia</taxon>
    </lineage>
</organism>
<dbReference type="Pfam" id="PF00096">
    <property type="entry name" value="zf-C2H2"/>
    <property type="match status" value="2"/>
</dbReference>
<dbReference type="InterPro" id="IPR013087">
    <property type="entry name" value="Znf_C2H2_type"/>
</dbReference>
<sequence>MMEEFFFTRSPEPQHNSHLWQGEDETPLLEQINYSHSTWPAQTHPSLEYVFQTNSTALEAQTIGHGQHDGLQIQAGVAYNSLPLENSMILDPQSGVTAHFENLEYPPSQQQTFTPATQTSSPILEQVVTRRFTCFTCSKTYATNYGLKRHQSIQHSQLSSGLQTYTCKLCNTEFTRKDTLQRHLNRIHESDEIRCRKLQSDGSS</sequence>
<feature type="domain" description="C2H2-type" evidence="3">
    <location>
        <begin position="165"/>
        <end position="193"/>
    </location>
</feature>